<keyword evidence="3" id="KW-1185">Reference proteome</keyword>
<evidence type="ECO:0000313" key="2">
    <source>
        <dbReference type="EMBL" id="KAF2232328.1"/>
    </source>
</evidence>
<dbReference type="Pfam" id="PF22607">
    <property type="entry name" value="FAD_binding-like"/>
    <property type="match status" value="1"/>
</dbReference>
<dbReference type="PANTHER" id="PTHR47469">
    <property type="entry name" value="MONOOXYGENASE-LIKE"/>
    <property type="match status" value="1"/>
</dbReference>
<evidence type="ECO:0000259" key="1">
    <source>
        <dbReference type="Pfam" id="PF22607"/>
    </source>
</evidence>
<reference evidence="2" key="1">
    <citation type="journal article" date="2020" name="Stud. Mycol.">
        <title>101 Dothideomycetes genomes: a test case for predicting lifestyles and emergence of pathogens.</title>
        <authorList>
            <person name="Haridas S."/>
            <person name="Albert R."/>
            <person name="Binder M."/>
            <person name="Bloem J."/>
            <person name="Labutti K."/>
            <person name="Salamov A."/>
            <person name="Andreopoulos B."/>
            <person name="Baker S."/>
            <person name="Barry K."/>
            <person name="Bills G."/>
            <person name="Bluhm B."/>
            <person name="Cannon C."/>
            <person name="Castanera R."/>
            <person name="Culley D."/>
            <person name="Daum C."/>
            <person name="Ezra D."/>
            <person name="Gonzalez J."/>
            <person name="Henrissat B."/>
            <person name="Kuo A."/>
            <person name="Liang C."/>
            <person name="Lipzen A."/>
            <person name="Lutzoni F."/>
            <person name="Magnuson J."/>
            <person name="Mondo S."/>
            <person name="Nolan M."/>
            <person name="Ohm R."/>
            <person name="Pangilinan J."/>
            <person name="Park H.-J."/>
            <person name="Ramirez L."/>
            <person name="Alfaro M."/>
            <person name="Sun H."/>
            <person name="Tritt A."/>
            <person name="Yoshinaga Y."/>
            <person name="Zwiers L.-H."/>
            <person name="Turgeon B."/>
            <person name="Goodwin S."/>
            <person name="Spatafora J."/>
            <person name="Crous P."/>
            <person name="Grigoriev I."/>
        </authorList>
    </citation>
    <scope>NUCLEOTIDE SEQUENCE</scope>
    <source>
        <strain evidence="2">Tuck. ex Michener</strain>
    </source>
</reference>
<dbReference type="Gene3D" id="3.50.50.60">
    <property type="entry name" value="FAD/NAD(P)-binding domain"/>
    <property type="match status" value="1"/>
</dbReference>
<gene>
    <name evidence="2" type="ORF">EV356DRAFT_488562</name>
</gene>
<sequence length="418" mass="46938">MPLRIAIVGGSSAGLMHGVMAKRLGHDVHIFEQYPSSIREGQAAGISTGAHTQKFLERYDLCCEPCYVSASTLRVRDYNFDEKIIRKIKFRMTSWNTLYYRLRANFDGLSSPYVLVPPKSLESDGEATYNTDKRVTDVASQDAHDGISIKFEDMADGTGGVFQADMVIAADGANSSIRQLLLPQVQRQYAGYVTWRATIPESRLSQSTLSAFEDASTAYYTKTSYVVVYSIPGDNGDLRPGKRHVNFVWYYNCSAHSEEFSDIMTDVDGHCHVHTLPPGKMRPEVWTRQRARGEQELGFQFKEILAKIDSPFITAISDYRVPRASFFGGKVVLVGDALALFRPHTAQSTAQAAVDCTLLEQVLKGEMDVSDWEQEVLQYAHRTGLASNCIGAWYLRGYLSWLYYKVRSWISENTGYLV</sequence>
<dbReference type="InterPro" id="IPR054707">
    <property type="entry name" value="DhpH_subs-bd"/>
</dbReference>
<protein>
    <submittedName>
        <fullName evidence="2">FAD/NAD(P)-binding domain-containing protein</fullName>
    </submittedName>
</protein>
<dbReference type="AlphaFoldDB" id="A0A6A6H3D0"/>
<dbReference type="Proteomes" id="UP000800092">
    <property type="component" value="Unassembled WGS sequence"/>
</dbReference>
<evidence type="ECO:0000313" key="3">
    <source>
        <dbReference type="Proteomes" id="UP000800092"/>
    </source>
</evidence>
<accession>A0A6A6H3D0</accession>
<dbReference type="InterPro" id="IPR053212">
    <property type="entry name" value="DHP_3-monooxygenase"/>
</dbReference>
<dbReference type="OrthoDB" id="16820at2759"/>
<dbReference type="Gene3D" id="3.30.9.60">
    <property type="match status" value="1"/>
</dbReference>
<dbReference type="SUPFAM" id="SSF54373">
    <property type="entry name" value="FAD-linked reductases, C-terminal domain"/>
    <property type="match status" value="1"/>
</dbReference>
<name>A0A6A6H3D0_VIRVR</name>
<dbReference type="SUPFAM" id="SSF51905">
    <property type="entry name" value="FAD/NAD(P)-binding domain"/>
    <property type="match status" value="1"/>
</dbReference>
<organism evidence="2 3">
    <name type="scientific">Viridothelium virens</name>
    <name type="common">Speckled blister lichen</name>
    <name type="synonym">Trypethelium virens</name>
    <dbReference type="NCBI Taxonomy" id="1048519"/>
    <lineage>
        <taxon>Eukaryota</taxon>
        <taxon>Fungi</taxon>
        <taxon>Dikarya</taxon>
        <taxon>Ascomycota</taxon>
        <taxon>Pezizomycotina</taxon>
        <taxon>Dothideomycetes</taxon>
        <taxon>Dothideomycetes incertae sedis</taxon>
        <taxon>Trypetheliales</taxon>
        <taxon>Trypetheliaceae</taxon>
        <taxon>Viridothelium</taxon>
    </lineage>
</organism>
<dbReference type="PANTHER" id="PTHR47469:SF2">
    <property type="entry name" value="OS06G0597600 PROTEIN"/>
    <property type="match status" value="1"/>
</dbReference>
<dbReference type="PRINTS" id="PR00420">
    <property type="entry name" value="RNGMNOXGNASE"/>
</dbReference>
<dbReference type="InterPro" id="IPR036188">
    <property type="entry name" value="FAD/NAD-bd_sf"/>
</dbReference>
<feature type="domain" description="2,6-dihydroxypyridine 3-monooxygenase substrate binding" evidence="1">
    <location>
        <begin position="189"/>
        <end position="318"/>
    </location>
</feature>
<proteinExistence type="predicted"/>
<dbReference type="EMBL" id="ML991816">
    <property type="protein sequence ID" value="KAF2232328.1"/>
    <property type="molecule type" value="Genomic_DNA"/>
</dbReference>